<protein>
    <recommendedName>
        <fullName evidence="7">Glycoside hydrolase family 31 N-terminal domain-containing protein</fullName>
    </recommendedName>
</protein>
<dbReference type="PANTHER" id="PTHR43863:SF2">
    <property type="entry name" value="MALTASE-GLUCOAMYLASE"/>
    <property type="match status" value="1"/>
</dbReference>
<dbReference type="SUPFAM" id="SSF74650">
    <property type="entry name" value="Galactose mutarotase-like"/>
    <property type="match status" value="1"/>
</dbReference>
<dbReference type="InterPro" id="IPR051816">
    <property type="entry name" value="Glycosyl_Hydrolase_31"/>
</dbReference>
<dbReference type="GO" id="GO:0030246">
    <property type="term" value="F:carbohydrate binding"/>
    <property type="evidence" value="ECO:0007669"/>
    <property type="project" value="InterPro"/>
</dbReference>
<proteinExistence type="inferred from homology"/>
<evidence type="ECO:0008006" key="7">
    <source>
        <dbReference type="Google" id="ProtNLM"/>
    </source>
</evidence>
<dbReference type="Gene3D" id="3.20.20.80">
    <property type="entry name" value="Glycosidases"/>
    <property type="match status" value="3"/>
</dbReference>
<evidence type="ECO:0000313" key="5">
    <source>
        <dbReference type="EMBL" id="TFY64580.1"/>
    </source>
</evidence>
<dbReference type="AlphaFoldDB" id="A0A4Y9YS26"/>
<evidence type="ECO:0000256" key="2">
    <source>
        <dbReference type="RuleBase" id="RU361185"/>
    </source>
</evidence>
<dbReference type="Pfam" id="PF21365">
    <property type="entry name" value="Glyco_hydro_31_3rd"/>
    <property type="match status" value="1"/>
</dbReference>
<gene>
    <name evidence="5" type="ORF">EVG20_g5893</name>
</gene>
<sequence>MRISTWTFAALILAAAIIAAMLLSRFALPFTAFSGIVATVSGSNESPTNSSGIKFQNGFERVFIQPFGNHSFRVRASLMRDPTGNELSALLDPPIEGPGGKQGLAVDTHVPYGGSATIRNGNLIASLDAGVLSFYRLEANGSRALLTAEYTDDKALPARYYKQEFRASSFSAQFAFTADPDEMFFGVGQQACCKDNTVNKKGQVVDLLNFNSQVPIPVFMSDKVGADFAFSFVLNLNSMMLIWIRDILCSSTTPDKVAWNLASIRRALSRKKRHTTAPVGDYDALQQQYTAVTGRQPTPPDFILGYQQSKLRYYNQSQVLDVAQRFHDENISLAMLVVDFFAWKYQGDWSFDSSLWPDPASMAAQVKELTGAEMMISLWPSVEDLSVNYQTLQENGWLASTRDGTGVVDSFGGVYTRLVDSTNPGGANGEPTVNGGSSVTGIPYARAFAEYFIGTQNAAGKMFPWLHQAAINEGLHNLTDTPVDATECKYMSLTRSTFAGGQRYCSYMWSGDTESRFDVLLQQITAGVSVAASGMSAWTLDIGGFTGLNVESAYGRQLFLIFIRQLNIDTLRCEFMAIECVALVDLVISSLLILVRTKLVIFVTTLVHALTDETHHSQPWAYGEDNFPIIKMYIAERYKLKPYLKKLFQDLQSSGRSIMRPLYYDFSLSDPLVSNATRSNSPLVTHQFMLGPRILVSPVGVENATSKDVYLPHLNAEQLKQGWSWQHWWNETYYGKGGRTVHVDAPLDQIPVFYLGNKDDIFSGNI</sequence>
<dbReference type="OrthoDB" id="10070917at2759"/>
<dbReference type="Gene3D" id="2.60.40.1760">
    <property type="entry name" value="glycosyl hydrolase (family 31)"/>
    <property type="match status" value="1"/>
</dbReference>
<dbReference type="Proteomes" id="UP000298327">
    <property type="component" value="Unassembled WGS sequence"/>
</dbReference>
<accession>A0A4Y9YS26</accession>
<evidence type="ECO:0000256" key="1">
    <source>
        <dbReference type="ARBA" id="ARBA00007806"/>
    </source>
</evidence>
<dbReference type="InterPro" id="IPR017853">
    <property type="entry name" value="GH"/>
</dbReference>
<dbReference type="InterPro" id="IPR013780">
    <property type="entry name" value="Glyco_hydro_b"/>
</dbReference>
<dbReference type="Pfam" id="PF01055">
    <property type="entry name" value="Glyco_hydro_31_2nd"/>
    <property type="match status" value="1"/>
</dbReference>
<keyword evidence="2" id="KW-0378">Hydrolase</keyword>
<evidence type="ECO:0000313" key="6">
    <source>
        <dbReference type="Proteomes" id="UP000298327"/>
    </source>
</evidence>
<dbReference type="EMBL" id="SEOQ01000368">
    <property type="protein sequence ID" value="TFY64580.1"/>
    <property type="molecule type" value="Genomic_DNA"/>
</dbReference>
<reference evidence="5 6" key="1">
    <citation type="submission" date="2019-02" db="EMBL/GenBank/DDBJ databases">
        <title>Genome sequencing of the rare red list fungi Dentipellis fragilis.</title>
        <authorList>
            <person name="Buettner E."/>
            <person name="Kellner H."/>
        </authorList>
    </citation>
    <scope>NUCLEOTIDE SEQUENCE [LARGE SCALE GENOMIC DNA]</scope>
    <source>
        <strain evidence="5 6">DSM 105465</strain>
    </source>
</reference>
<comment type="similarity">
    <text evidence="1 2">Belongs to the glycosyl hydrolase 31 family.</text>
</comment>
<name>A0A4Y9YS26_9AGAM</name>
<dbReference type="SUPFAM" id="SSF51011">
    <property type="entry name" value="Glycosyl hydrolase domain"/>
    <property type="match status" value="1"/>
</dbReference>
<dbReference type="PANTHER" id="PTHR43863">
    <property type="entry name" value="HYDROLASE, PUTATIVE (AFU_ORTHOLOGUE AFUA_1G03140)-RELATED"/>
    <property type="match status" value="1"/>
</dbReference>
<dbReference type="GO" id="GO:0004553">
    <property type="term" value="F:hydrolase activity, hydrolyzing O-glycosyl compounds"/>
    <property type="evidence" value="ECO:0007669"/>
    <property type="project" value="InterPro"/>
</dbReference>
<keyword evidence="2" id="KW-0326">Glycosidase</keyword>
<dbReference type="STRING" id="205917.A0A4Y9YS26"/>
<feature type="domain" description="Glycosyl hydrolase family 31 C-terminal" evidence="4">
    <location>
        <begin position="655"/>
        <end position="756"/>
    </location>
</feature>
<comment type="caution">
    <text evidence="5">The sequence shown here is derived from an EMBL/GenBank/DDBJ whole genome shotgun (WGS) entry which is preliminary data.</text>
</comment>
<dbReference type="InterPro" id="IPR011013">
    <property type="entry name" value="Gal_mutarotase_sf_dom"/>
</dbReference>
<keyword evidence="6" id="KW-1185">Reference proteome</keyword>
<dbReference type="InterPro" id="IPR000322">
    <property type="entry name" value="Glyco_hydro_31_TIM"/>
</dbReference>
<dbReference type="Gene3D" id="2.60.40.1180">
    <property type="entry name" value="Golgi alpha-mannosidase II"/>
    <property type="match status" value="1"/>
</dbReference>
<organism evidence="5 6">
    <name type="scientific">Dentipellis fragilis</name>
    <dbReference type="NCBI Taxonomy" id="205917"/>
    <lineage>
        <taxon>Eukaryota</taxon>
        <taxon>Fungi</taxon>
        <taxon>Dikarya</taxon>
        <taxon>Basidiomycota</taxon>
        <taxon>Agaricomycotina</taxon>
        <taxon>Agaricomycetes</taxon>
        <taxon>Russulales</taxon>
        <taxon>Hericiaceae</taxon>
        <taxon>Dentipellis</taxon>
    </lineage>
</organism>
<feature type="domain" description="Glycoside hydrolase family 31 TIM barrel" evidence="3">
    <location>
        <begin position="297"/>
        <end position="644"/>
    </location>
</feature>
<evidence type="ECO:0000259" key="3">
    <source>
        <dbReference type="Pfam" id="PF01055"/>
    </source>
</evidence>
<dbReference type="SUPFAM" id="SSF51445">
    <property type="entry name" value="(Trans)glycosidases"/>
    <property type="match status" value="1"/>
</dbReference>
<dbReference type="GO" id="GO:0005975">
    <property type="term" value="P:carbohydrate metabolic process"/>
    <property type="evidence" value="ECO:0007669"/>
    <property type="project" value="InterPro"/>
</dbReference>
<dbReference type="InterPro" id="IPR048395">
    <property type="entry name" value="Glyco_hydro_31_C"/>
</dbReference>
<evidence type="ECO:0000259" key="4">
    <source>
        <dbReference type="Pfam" id="PF21365"/>
    </source>
</evidence>